<dbReference type="SUPFAM" id="SSF52172">
    <property type="entry name" value="CheY-like"/>
    <property type="match status" value="1"/>
</dbReference>
<dbReference type="GO" id="GO:0000160">
    <property type="term" value="P:phosphorelay signal transduction system"/>
    <property type="evidence" value="ECO:0007669"/>
    <property type="project" value="InterPro"/>
</dbReference>
<reference evidence="3 6" key="2">
    <citation type="submission" date="2024-06" db="EMBL/GenBank/DDBJ databases">
        <title>Genomic Encyclopedia of Type Strains, Phase IV (KMG-IV): sequencing the most valuable type-strain genomes for metagenomic binning, comparative biology and taxonomic classification.</title>
        <authorList>
            <person name="Goeker M."/>
        </authorList>
    </citation>
    <scope>NUCLEOTIDE SEQUENCE [LARGE SCALE GENOMIC DNA]</scope>
    <source>
        <strain evidence="3 6">D-501</strain>
    </source>
</reference>
<organism evidence="4 5">
    <name type="scientific">Sphaerotilus sulfidivorans</name>
    <dbReference type="NCBI Taxonomy" id="639200"/>
    <lineage>
        <taxon>Bacteria</taxon>
        <taxon>Pseudomonadati</taxon>
        <taxon>Pseudomonadota</taxon>
        <taxon>Betaproteobacteria</taxon>
        <taxon>Burkholderiales</taxon>
        <taxon>Sphaerotilaceae</taxon>
        <taxon>Sphaerotilus</taxon>
    </lineage>
</organism>
<evidence type="ECO:0000259" key="1">
    <source>
        <dbReference type="Pfam" id="PF00072"/>
    </source>
</evidence>
<dbReference type="InterPro" id="IPR011006">
    <property type="entry name" value="CheY-like_superfamily"/>
</dbReference>
<evidence type="ECO:0000313" key="3">
    <source>
        <dbReference type="EMBL" id="MET3605846.1"/>
    </source>
</evidence>
<dbReference type="Gene3D" id="3.40.50.2300">
    <property type="match status" value="1"/>
</dbReference>
<dbReference type="Proteomes" id="UP001549111">
    <property type="component" value="Unassembled WGS sequence"/>
</dbReference>
<accession>A0A5C1Q4F0</accession>
<dbReference type="SUPFAM" id="SSF46955">
    <property type="entry name" value="Putative DNA-binding domain"/>
    <property type="match status" value="1"/>
</dbReference>
<dbReference type="KEGG" id="snn:EWH46_13185"/>
<feature type="domain" description="Response regulatory" evidence="1">
    <location>
        <begin position="86"/>
        <end position="176"/>
    </location>
</feature>
<name>A0A5C1Q4F0_9BURK</name>
<dbReference type="InterPro" id="IPR041657">
    <property type="entry name" value="HTH_17"/>
</dbReference>
<keyword evidence="6" id="KW-1185">Reference proteome</keyword>
<sequence>MSRPHFAQDPLDPLLTTREAALRLGVSLRTVQLWVEAGTLPAGRTPGGHRRIRLSAVEALAQRSGLRPAAPTSLSMAAAANAPLDVLLIASSVDQLQLWQEVLQPLGPNVSLRGANNGYTGLLQLGRKAPDLLVTDLAMPDIDGYAMLLTLSGLNEYAPLRVLAITSQTPHQIAERGGLPDRVRVIHQPAPAIAVRAWVESEMIRMGRSMHAEGMQ</sequence>
<dbReference type="Pfam" id="PF12728">
    <property type="entry name" value="HTH_17"/>
    <property type="match status" value="1"/>
</dbReference>
<dbReference type="InterPro" id="IPR001789">
    <property type="entry name" value="Sig_transdc_resp-reg_receiver"/>
</dbReference>
<dbReference type="EMBL" id="JBEPLS010000025">
    <property type="protein sequence ID" value="MET3605846.1"/>
    <property type="molecule type" value="Genomic_DNA"/>
</dbReference>
<dbReference type="Proteomes" id="UP000323522">
    <property type="component" value="Chromosome"/>
</dbReference>
<reference evidence="4 5" key="1">
    <citation type="submission" date="2019-02" db="EMBL/GenBank/DDBJ databases">
        <title>Complete Genome Sequence and Methylome Analysis of Sphaerotilus natans subsp. sulfidivorans D-507.</title>
        <authorList>
            <person name="Fomenkov A."/>
            <person name="Gridneva E."/>
            <person name="Smolyakov D."/>
            <person name="Dubinina G."/>
            <person name="Vincze T."/>
            <person name="Grabovich M."/>
            <person name="Roberts R.J."/>
        </authorList>
    </citation>
    <scope>NUCLEOTIDE SEQUENCE [LARGE SCALE GENOMIC DNA]</scope>
    <source>
        <strain evidence="4 5">D-507</strain>
    </source>
</reference>
<dbReference type="GO" id="GO:0003677">
    <property type="term" value="F:DNA binding"/>
    <property type="evidence" value="ECO:0007669"/>
    <property type="project" value="InterPro"/>
</dbReference>
<protein>
    <submittedName>
        <fullName evidence="3">Excisionase family DNA binding protein</fullName>
    </submittedName>
    <submittedName>
        <fullName evidence="4">Helix-turn-helix domain-containing protein</fullName>
    </submittedName>
</protein>
<dbReference type="NCBIfam" id="TIGR01764">
    <property type="entry name" value="excise"/>
    <property type="match status" value="1"/>
</dbReference>
<evidence type="ECO:0000313" key="5">
    <source>
        <dbReference type="Proteomes" id="UP000323522"/>
    </source>
</evidence>
<dbReference type="OrthoDB" id="5416564at2"/>
<dbReference type="RefSeq" id="WP_149504309.1">
    <property type="nucleotide sequence ID" value="NZ_JACCPY010000033.1"/>
</dbReference>
<gene>
    <name evidence="3" type="ORF">ABIC99_003680</name>
    <name evidence="4" type="ORF">EWH46_13185</name>
</gene>
<dbReference type="CDD" id="cd04762">
    <property type="entry name" value="HTH_MerR-trunc"/>
    <property type="match status" value="1"/>
</dbReference>
<evidence type="ECO:0000313" key="4">
    <source>
        <dbReference type="EMBL" id="QEN01636.1"/>
    </source>
</evidence>
<dbReference type="EMBL" id="CP035708">
    <property type="protein sequence ID" value="QEN01636.1"/>
    <property type="molecule type" value="Genomic_DNA"/>
</dbReference>
<dbReference type="Pfam" id="PF00072">
    <property type="entry name" value="Response_reg"/>
    <property type="match status" value="1"/>
</dbReference>
<dbReference type="Gene3D" id="1.10.1660.10">
    <property type="match status" value="1"/>
</dbReference>
<evidence type="ECO:0000259" key="2">
    <source>
        <dbReference type="Pfam" id="PF12728"/>
    </source>
</evidence>
<dbReference type="InterPro" id="IPR009061">
    <property type="entry name" value="DNA-bd_dom_put_sf"/>
</dbReference>
<evidence type="ECO:0000313" key="6">
    <source>
        <dbReference type="Proteomes" id="UP001549111"/>
    </source>
</evidence>
<proteinExistence type="predicted"/>
<feature type="domain" description="Helix-turn-helix" evidence="2">
    <location>
        <begin position="14"/>
        <end position="63"/>
    </location>
</feature>
<dbReference type="AlphaFoldDB" id="A0A5C1Q4F0"/>
<dbReference type="InterPro" id="IPR010093">
    <property type="entry name" value="SinI_DNA-bd"/>
</dbReference>